<dbReference type="InterPro" id="IPR011701">
    <property type="entry name" value="MFS"/>
</dbReference>
<dbReference type="Gene3D" id="1.20.1250.20">
    <property type="entry name" value="MFS general substrate transporter like domains"/>
    <property type="match status" value="2"/>
</dbReference>
<evidence type="ECO:0000313" key="8">
    <source>
        <dbReference type="Proteomes" id="UP000001554"/>
    </source>
</evidence>
<protein>
    <submittedName>
        <fullName evidence="9">LOW QUALITY PROTEIN: synaptic vesicular amine transporter-like</fullName>
    </submittedName>
</protein>
<evidence type="ECO:0000313" key="9">
    <source>
        <dbReference type="RefSeq" id="XP_035673220.1"/>
    </source>
</evidence>
<dbReference type="PANTHER" id="PTHR23506:SF23">
    <property type="entry name" value="GH10249P"/>
    <property type="match status" value="1"/>
</dbReference>
<gene>
    <name evidence="9" type="primary">LOC118413796</name>
</gene>
<keyword evidence="3 6" id="KW-0812">Transmembrane</keyword>
<dbReference type="SUPFAM" id="SSF103473">
    <property type="entry name" value="MFS general substrate transporter"/>
    <property type="match status" value="1"/>
</dbReference>
<feature type="transmembrane region" description="Helical" evidence="6">
    <location>
        <begin position="24"/>
        <end position="47"/>
    </location>
</feature>
<feature type="domain" description="Major facilitator superfamily (MFS) profile" evidence="7">
    <location>
        <begin position="272"/>
        <end position="490"/>
    </location>
</feature>
<dbReference type="PROSITE" id="PS50850">
    <property type="entry name" value="MFS"/>
    <property type="match status" value="1"/>
</dbReference>
<keyword evidence="4 6" id="KW-1133">Transmembrane helix</keyword>
<dbReference type="KEGG" id="bfo:118413796"/>
<evidence type="ECO:0000256" key="4">
    <source>
        <dbReference type="ARBA" id="ARBA00022989"/>
    </source>
</evidence>
<evidence type="ECO:0000256" key="6">
    <source>
        <dbReference type="SAM" id="Phobius"/>
    </source>
</evidence>
<dbReference type="GO" id="GO:0043195">
    <property type="term" value="C:terminal bouton"/>
    <property type="evidence" value="ECO:0000318"/>
    <property type="project" value="GO_Central"/>
</dbReference>
<feature type="transmembrane region" description="Helical" evidence="6">
    <location>
        <begin position="337"/>
        <end position="356"/>
    </location>
</feature>
<evidence type="ECO:0000259" key="7">
    <source>
        <dbReference type="PROSITE" id="PS50850"/>
    </source>
</evidence>
<dbReference type="Pfam" id="PF07690">
    <property type="entry name" value="MFS_1"/>
    <property type="match status" value="2"/>
</dbReference>
<dbReference type="InterPro" id="IPR020846">
    <property type="entry name" value="MFS_dom"/>
</dbReference>
<evidence type="ECO:0000256" key="2">
    <source>
        <dbReference type="ARBA" id="ARBA00022448"/>
    </source>
</evidence>
<accession>A0A9J7MN24</accession>
<dbReference type="InterPro" id="IPR050930">
    <property type="entry name" value="MFS_Vesicular_Transporter"/>
</dbReference>
<feature type="transmembrane region" description="Helical" evidence="6">
    <location>
        <begin position="197"/>
        <end position="215"/>
    </location>
</feature>
<dbReference type="RefSeq" id="XP_035673220.1">
    <property type="nucleotide sequence ID" value="XM_035817327.1"/>
</dbReference>
<feature type="transmembrane region" description="Helical" evidence="6">
    <location>
        <begin position="396"/>
        <end position="418"/>
    </location>
</feature>
<feature type="transmembrane region" description="Helical" evidence="6">
    <location>
        <begin position="163"/>
        <end position="185"/>
    </location>
</feature>
<keyword evidence="2" id="KW-0813">Transport</keyword>
<dbReference type="OrthoDB" id="5086884at2759"/>
<dbReference type="AlphaFoldDB" id="A0A9J7MN24"/>
<dbReference type="GO" id="GO:0015842">
    <property type="term" value="P:aminergic neurotransmitter loading into synaptic vesicle"/>
    <property type="evidence" value="ECO:0000318"/>
    <property type="project" value="GO_Central"/>
</dbReference>
<dbReference type="Proteomes" id="UP000001554">
    <property type="component" value="Chromosome 4"/>
</dbReference>
<feature type="transmembrane region" description="Helical" evidence="6">
    <location>
        <begin position="270"/>
        <end position="290"/>
    </location>
</feature>
<feature type="transmembrane region" description="Helical" evidence="6">
    <location>
        <begin position="424"/>
        <end position="443"/>
    </location>
</feature>
<comment type="subcellular location">
    <subcellularLocation>
        <location evidence="1">Membrane</location>
        <topology evidence="1">Multi-pass membrane protein</topology>
    </subcellularLocation>
</comment>
<dbReference type="CDD" id="cd17384">
    <property type="entry name" value="MFS_SLC18A1_2_VAT1_2"/>
    <property type="match status" value="1"/>
</dbReference>
<organism evidence="8 9">
    <name type="scientific">Branchiostoma floridae</name>
    <name type="common">Florida lancelet</name>
    <name type="synonym">Amphioxus</name>
    <dbReference type="NCBI Taxonomy" id="7739"/>
    <lineage>
        <taxon>Eukaryota</taxon>
        <taxon>Metazoa</taxon>
        <taxon>Chordata</taxon>
        <taxon>Cephalochordata</taxon>
        <taxon>Leptocardii</taxon>
        <taxon>Amphioxiformes</taxon>
        <taxon>Branchiostomatidae</taxon>
        <taxon>Branchiostoma</taxon>
    </lineage>
</organism>
<reference evidence="8" key="1">
    <citation type="journal article" date="2020" name="Nat. Ecol. Evol.">
        <title>Deeply conserved synteny resolves early events in vertebrate evolution.</title>
        <authorList>
            <person name="Simakov O."/>
            <person name="Marletaz F."/>
            <person name="Yue J.X."/>
            <person name="O'Connell B."/>
            <person name="Jenkins J."/>
            <person name="Brandt A."/>
            <person name="Calef R."/>
            <person name="Tung C.H."/>
            <person name="Huang T.K."/>
            <person name="Schmutz J."/>
            <person name="Satoh N."/>
            <person name="Yu J.K."/>
            <person name="Putnam N.H."/>
            <person name="Green R.E."/>
            <person name="Rokhsar D.S."/>
        </authorList>
    </citation>
    <scope>NUCLEOTIDE SEQUENCE [LARGE SCALE GENOMIC DNA]</scope>
    <source>
        <strain evidence="8">S238N-H82</strain>
    </source>
</reference>
<feature type="transmembrane region" description="Helical" evidence="6">
    <location>
        <begin position="310"/>
        <end position="330"/>
    </location>
</feature>
<feature type="transmembrane region" description="Helical" evidence="6">
    <location>
        <begin position="368"/>
        <end position="389"/>
    </location>
</feature>
<proteinExistence type="predicted"/>
<dbReference type="PANTHER" id="PTHR23506">
    <property type="entry name" value="GH10249P"/>
    <property type="match status" value="1"/>
</dbReference>
<evidence type="ECO:0000256" key="3">
    <source>
        <dbReference type="ARBA" id="ARBA00022692"/>
    </source>
</evidence>
<dbReference type="GeneID" id="118413796"/>
<dbReference type="GO" id="GO:0005335">
    <property type="term" value="F:serotonin:sodium:chloride symporter activity"/>
    <property type="evidence" value="ECO:0000318"/>
    <property type="project" value="GO_Central"/>
</dbReference>
<evidence type="ECO:0000256" key="5">
    <source>
        <dbReference type="ARBA" id="ARBA00023136"/>
    </source>
</evidence>
<dbReference type="FunFam" id="1.20.1250.20:FF:000401">
    <property type="entry name" value="Vesicular amine transporter"/>
    <property type="match status" value="1"/>
</dbReference>
<dbReference type="InterPro" id="IPR036259">
    <property type="entry name" value="MFS_trans_sf"/>
</dbReference>
<dbReference type="GO" id="GO:0030672">
    <property type="term" value="C:synaptic vesicle membrane"/>
    <property type="evidence" value="ECO:0000318"/>
    <property type="project" value="GO_Central"/>
</dbReference>
<sequence>MVSLAGNFNTMLAYCNECRMSKKLIVVTVFVALLLDNMLVTVVVPIIPDYFYRLEHPNFTGDSGYDWIGHTGAHKMQQQNNNSPAVEDYHMADSTTAHARDDHVMQTHAHVTETSGAYTEEPQRNEHDWDLIHENIKIGLLYASKSTLQLLANPFVGPLTNRIGYSIPMFIGFIILFLSTLGFAFGTSYAVLFVSRAMQGVGSSCSSVAGMGMLADAYQDDAERGSVIGMALGGLAFGVLSNSLQLMVLRPNVKTKVDMIGDPLHKLLRDPYILVAAGTICFANMSIAMLEPSLPIWMMDTMDVGQWQLGVAFLPASISYLIGTALFGNLAHRMGRWLCALLGMLLVGIFSFVVPFARSLSGLIVPNFAIGFAIGMVDASMMPIMGYLVDLRHVSVYGTVYAIADVAFCLGFAIDSPYNMRRNWLMRGIAIVNILFAPFLIFLRNPPGKEETVAILYSEECPMPTQPHAVSSKDRVQYSLKVKEASSDSE</sequence>
<feature type="transmembrane region" description="Helical" evidence="6">
    <location>
        <begin position="227"/>
        <end position="249"/>
    </location>
</feature>
<evidence type="ECO:0000256" key="1">
    <source>
        <dbReference type="ARBA" id="ARBA00004141"/>
    </source>
</evidence>
<reference evidence="9" key="2">
    <citation type="submission" date="2025-08" db="UniProtKB">
        <authorList>
            <consortium name="RefSeq"/>
        </authorList>
    </citation>
    <scope>IDENTIFICATION</scope>
    <source>
        <strain evidence="9">S238N-H82</strain>
        <tissue evidence="9">Testes</tissue>
    </source>
</reference>
<keyword evidence="8" id="KW-1185">Reference proteome</keyword>
<dbReference type="OMA" id="NECRMSK"/>
<keyword evidence="5 6" id="KW-0472">Membrane</keyword>
<name>A0A9J7MN24_BRAFL</name>